<protein>
    <recommendedName>
        <fullName evidence="13">Tetraspanin-15</fullName>
    </recommendedName>
</protein>
<evidence type="ECO:0000256" key="12">
    <source>
        <dbReference type="ARBA" id="ARBA00065909"/>
    </source>
</evidence>
<comment type="subcellular location">
    <subcellularLocation>
        <location evidence="2">Cell membrane</location>
        <topology evidence="2">Multi-pass membrane protein</topology>
    </subcellularLocation>
    <subcellularLocation>
        <location evidence="1">Late endosome membrane</location>
    </subcellularLocation>
</comment>
<dbReference type="PANTHER" id="PTHR19282">
    <property type="entry name" value="TETRASPANIN"/>
    <property type="match status" value="1"/>
</dbReference>
<dbReference type="AlphaFoldDB" id="A0A8C4QLL3"/>
<dbReference type="OMA" id="FAGAGCC"/>
<evidence type="ECO:0000256" key="11">
    <source>
        <dbReference type="ARBA" id="ARBA00056423"/>
    </source>
</evidence>
<dbReference type="InterPro" id="IPR008952">
    <property type="entry name" value="Tetraspanin_EC2_sf"/>
</dbReference>
<dbReference type="SUPFAM" id="SSF48652">
    <property type="entry name" value="Tetraspanin"/>
    <property type="match status" value="1"/>
</dbReference>
<evidence type="ECO:0000256" key="13">
    <source>
        <dbReference type="ARBA" id="ARBA00073329"/>
    </source>
</evidence>
<keyword evidence="7 14" id="KW-1133">Transmembrane helix</keyword>
<dbReference type="PRINTS" id="PR00259">
    <property type="entry name" value="TMFOUR"/>
</dbReference>
<accession>A0A8C4QLL3</accession>
<evidence type="ECO:0000256" key="8">
    <source>
        <dbReference type="ARBA" id="ARBA00023136"/>
    </source>
</evidence>
<keyword evidence="10" id="KW-0325">Glycoprotein</keyword>
<keyword evidence="5 14" id="KW-0812">Transmembrane</keyword>
<keyword evidence="8 14" id="KW-0472">Membrane</keyword>
<evidence type="ECO:0000256" key="6">
    <source>
        <dbReference type="ARBA" id="ARBA00022753"/>
    </source>
</evidence>
<evidence type="ECO:0000256" key="7">
    <source>
        <dbReference type="ARBA" id="ARBA00022989"/>
    </source>
</evidence>
<proteinExistence type="inferred from homology"/>
<name>A0A8C4QLL3_EPTBU</name>
<dbReference type="GeneTree" id="ENSGT00940000157973"/>
<keyword evidence="9" id="KW-1015">Disulfide bond</keyword>
<dbReference type="PANTHER" id="PTHR19282:SF199">
    <property type="entry name" value="TETRASPANIN"/>
    <property type="match status" value="1"/>
</dbReference>
<evidence type="ECO:0000313" key="16">
    <source>
        <dbReference type="Proteomes" id="UP000694388"/>
    </source>
</evidence>
<dbReference type="GO" id="GO:0019899">
    <property type="term" value="F:enzyme binding"/>
    <property type="evidence" value="ECO:0007669"/>
    <property type="project" value="UniProtKB-ARBA"/>
</dbReference>
<dbReference type="GO" id="GO:0031902">
    <property type="term" value="C:late endosome membrane"/>
    <property type="evidence" value="ECO:0007669"/>
    <property type="project" value="UniProtKB-SubCell"/>
</dbReference>
<evidence type="ECO:0000256" key="2">
    <source>
        <dbReference type="ARBA" id="ARBA00004651"/>
    </source>
</evidence>
<evidence type="ECO:0000256" key="14">
    <source>
        <dbReference type="SAM" id="Phobius"/>
    </source>
</evidence>
<evidence type="ECO:0000256" key="3">
    <source>
        <dbReference type="ARBA" id="ARBA00006840"/>
    </source>
</evidence>
<feature type="transmembrane region" description="Helical" evidence="14">
    <location>
        <begin position="89"/>
        <end position="114"/>
    </location>
</feature>
<comment type="subunit">
    <text evidence="12">Interacts with ADAM10; the interaction influences ADAM10 substrate specificity, endocytosis and turnover.</text>
</comment>
<comment type="function">
    <text evidence="11">Part of TspanC8 subgroup, composed of 6 members that interact with the transmembrane metalloprotease ADAM10. This interaction is required for ADAM10 exit from the endoplasmic reticulum and for enzymatic maturation and trafficking to the cell surface as well as substrate specificity. Different TspanC8/ADAM10 complexes have distinct substrates. Promotes ADAM10-mediated cleavage of CDH2. Negatively regulates ligand-induced Notch activity probably by regulating ADAM10 activity.</text>
</comment>
<comment type="similarity">
    <text evidence="3">Belongs to the tetraspanin (TM4SF) family.</text>
</comment>
<organism evidence="15 16">
    <name type="scientific">Eptatretus burgeri</name>
    <name type="common">Inshore hagfish</name>
    <dbReference type="NCBI Taxonomy" id="7764"/>
    <lineage>
        <taxon>Eukaryota</taxon>
        <taxon>Metazoa</taxon>
        <taxon>Chordata</taxon>
        <taxon>Craniata</taxon>
        <taxon>Vertebrata</taxon>
        <taxon>Cyclostomata</taxon>
        <taxon>Myxini</taxon>
        <taxon>Myxiniformes</taxon>
        <taxon>Myxinidae</taxon>
        <taxon>Eptatretinae</taxon>
        <taxon>Eptatretus</taxon>
    </lineage>
</organism>
<feature type="transmembrane region" description="Helical" evidence="14">
    <location>
        <begin position="22"/>
        <end position="44"/>
    </location>
</feature>
<dbReference type="InterPro" id="IPR018499">
    <property type="entry name" value="Tetraspanin/Peripherin"/>
</dbReference>
<evidence type="ECO:0000256" key="10">
    <source>
        <dbReference type="ARBA" id="ARBA00023180"/>
    </source>
</evidence>
<evidence type="ECO:0000256" key="1">
    <source>
        <dbReference type="ARBA" id="ARBA00004414"/>
    </source>
</evidence>
<dbReference type="GO" id="GO:0051604">
    <property type="term" value="P:protein maturation"/>
    <property type="evidence" value="ECO:0007669"/>
    <property type="project" value="UniProtKB-ARBA"/>
</dbReference>
<keyword evidence="4" id="KW-1003">Cell membrane</keyword>
<keyword evidence="16" id="KW-1185">Reference proteome</keyword>
<sequence>MACGIGANTCAALTYRCLKYSLFVYCFLFWVLGLVLLLLGIYAETERPETRELQQVFLAPAIILILCGLTLFSISLIGAVGALRDNTTFLHTFFGFLVVGLLLQLFGGVLALIFRHQAYNFFNNRLRNGIRHYYDDLDFKNIMDFTQMKLSCCGADSYMDWKVNEYHSCEAPGPAACGVPYSCCVQPKGVKPVINSQCGFGALLEEFLGLLLCCLYIQRLQDLINDLENEEKDQRVTLVETNC</sequence>
<dbReference type="Proteomes" id="UP000694388">
    <property type="component" value="Unplaced"/>
</dbReference>
<dbReference type="Pfam" id="PF00335">
    <property type="entry name" value="Tetraspanin"/>
    <property type="match status" value="1"/>
</dbReference>
<evidence type="ECO:0000256" key="5">
    <source>
        <dbReference type="ARBA" id="ARBA00022692"/>
    </source>
</evidence>
<evidence type="ECO:0000256" key="9">
    <source>
        <dbReference type="ARBA" id="ARBA00023157"/>
    </source>
</evidence>
<evidence type="ECO:0000313" key="15">
    <source>
        <dbReference type="Ensembl" id="ENSEBUP00000017354.1"/>
    </source>
</evidence>
<feature type="transmembrane region" description="Helical" evidence="14">
    <location>
        <begin position="56"/>
        <end position="83"/>
    </location>
</feature>
<dbReference type="GO" id="GO:0005886">
    <property type="term" value="C:plasma membrane"/>
    <property type="evidence" value="ECO:0007669"/>
    <property type="project" value="UniProtKB-SubCell"/>
</dbReference>
<dbReference type="Ensembl" id="ENSEBUT00000017930.1">
    <property type="protein sequence ID" value="ENSEBUP00000017354.1"/>
    <property type="gene ID" value="ENSEBUG00000010841.1"/>
</dbReference>
<reference evidence="15" key="2">
    <citation type="submission" date="2025-09" db="UniProtKB">
        <authorList>
            <consortium name="Ensembl"/>
        </authorList>
    </citation>
    <scope>IDENTIFICATION</scope>
</reference>
<dbReference type="FunFam" id="1.10.1450.10:FF:000011">
    <property type="entry name" value="Tetraspanin"/>
    <property type="match status" value="1"/>
</dbReference>
<dbReference type="Gene3D" id="1.10.1450.10">
    <property type="entry name" value="Tetraspanin"/>
    <property type="match status" value="1"/>
</dbReference>
<keyword evidence="6" id="KW-0967">Endosome</keyword>
<reference evidence="15" key="1">
    <citation type="submission" date="2025-08" db="UniProtKB">
        <authorList>
            <consortium name="Ensembl"/>
        </authorList>
    </citation>
    <scope>IDENTIFICATION</scope>
</reference>
<evidence type="ECO:0000256" key="4">
    <source>
        <dbReference type="ARBA" id="ARBA00022475"/>
    </source>
</evidence>